<dbReference type="EC" id="3.2.1.21" evidence="3"/>
<comment type="function">
    <text evidence="6">Plays an important role in cellulose degradation. Shows hydrolytic activity against several glycosidic compounds.</text>
</comment>
<reference evidence="9 10" key="1">
    <citation type="journal article" date="2014" name="Genome Announc.">
        <title>Draft genome sequence of the pathogenic fungus Scedosporium apiospermum.</title>
        <authorList>
            <person name="Vandeputte P."/>
            <person name="Ghamrawi S."/>
            <person name="Rechenmann M."/>
            <person name="Iltis A."/>
            <person name="Giraud S."/>
            <person name="Fleury M."/>
            <person name="Thornton C."/>
            <person name="Delhaes L."/>
            <person name="Meyer W."/>
            <person name="Papon N."/>
            <person name="Bouchara J.P."/>
        </authorList>
    </citation>
    <scope>NUCLEOTIDE SEQUENCE [LARGE SCALE GENOMIC DNA]</scope>
    <source>
        <strain evidence="9 10">IHEM 14462</strain>
    </source>
</reference>
<dbReference type="GO" id="GO:0030245">
    <property type="term" value="P:cellulose catabolic process"/>
    <property type="evidence" value="ECO:0007669"/>
    <property type="project" value="UniProtKB-ARBA"/>
</dbReference>
<dbReference type="GeneID" id="27720723"/>
<dbReference type="PANTHER" id="PTHR33112:SF16">
    <property type="entry name" value="HETEROKARYON INCOMPATIBILITY DOMAIN-CONTAINING PROTEIN"/>
    <property type="match status" value="1"/>
</dbReference>
<feature type="region of interest" description="Disordered" evidence="7">
    <location>
        <begin position="519"/>
        <end position="538"/>
    </location>
</feature>
<dbReference type="Gene3D" id="3.20.20.80">
    <property type="entry name" value="Glycosidases"/>
    <property type="match status" value="1"/>
</dbReference>
<dbReference type="HOGENOM" id="CLU_232210_0_0_1"/>
<dbReference type="VEuPathDB" id="FungiDB:SAPIO_CDS1651"/>
<dbReference type="InterPro" id="IPR010730">
    <property type="entry name" value="HET"/>
</dbReference>
<dbReference type="InterPro" id="IPR001360">
    <property type="entry name" value="Glyco_hydro_1"/>
</dbReference>
<evidence type="ECO:0000256" key="2">
    <source>
        <dbReference type="ARBA" id="ARBA00010838"/>
    </source>
</evidence>
<protein>
    <recommendedName>
        <fullName evidence="3">beta-glucosidase</fullName>
        <ecNumber evidence="3">3.2.1.21</ecNumber>
    </recommendedName>
</protein>
<comment type="similarity">
    <text evidence="2">Belongs to the glycosyl hydrolase 1 family.</text>
</comment>
<dbReference type="Proteomes" id="UP000028545">
    <property type="component" value="Unassembled WGS sequence"/>
</dbReference>
<dbReference type="PANTHER" id="PTHR33112">
    <property type="entry name" value="DOMAIN PROTEIN, PUTATIVE-RELATED"/>
    <property type="match status" value="1"/>
</dbReference>
<dbReference type="GO" id="GO:0080079">
    <property type="term" value="F:cellobiose glucosidase activity"/>
    <property type="evidence" value="ECO:0007669"/>
    <property type="project" value="UniProtKB-ARBA"/>
</dbReference>
<dbReference type="OrthoDB" id="2958217at2759"/>
<feature type="domain" description="Heterokaryon incompatibility" evidence="8">
    <location>
        <begin position="762"/>
        <end position="912"/>
    </location>
</feature>
<dbReference type="PRINTS" id="PR00131">
    <property type="entry name" value="GLHYDRLASE1"/>
</dbReference>
<dbReference type="InterPro" id="IPR017853">
    <property type="entry name" value="GH"/>
</dbReference>
<evidence type="ECO:0000313" key="9">
    <source>
        <dbReference type="EMBL" id="KEZ45832.1"/>
    </source>
</evidence>
<feature type="domain" description="Heterokaryon incompatibility" evidence="8">
    <location>
        <begin position="1618"/>
        <end position="1764"/>
    </location>
</feature>
<dbReference type="Pfam" id="PF00232">
    <property type="entry name" value="Glyco_hydro_1"/>
    <property type="match status" value="1"/>
</dbReference>
<evidence type="ECO:0000256" key="7">
    <source>
        <dbReference type="SAM" id="MobiDB-lite"/>
    </source>
</evidence>
<evidence type="ECO:0000259" key="8">
    <source>
        <dbReference type="Pfam" id="PF06985"/>
    </source>
</evidence>
<comment type="caution">
    <text evidence="9">The sequence shown here is derived from an EMBL/GenBank/DDBJ whole genome shotgun (WGS) entry which is preliminary data.</text>
</comment>
<organism evidence="9 10">
    <name type="scientific">Pseudallescheria apiosperma</name>
    <name type="common">Scedosporium apiospermum</name>
    <dbReference type="NCBI Taxonomy" id="563466"/>
    <lineage>
        <taxon>Eukaryota</taxon>
        <taxon>Fungi</taxon>
        <taxon>Dikarya</taxon>
        <taxon>Ascomycota</taxon>
        <taxon>Pezizomycotina</taxon>
        <taxon>Sordariomycetes</taxon>
        <taxon>Hypocreomycetidae</taxon>
        <taxon>Microascales</taxon>
        <taxon>Microascaceae</taxon>
        <taxon>Scedosporium</taxon>
    </lineage>
</organism>
<evidence type="ECO:0000313" key="10">
    <source>
        <dbReference type="Proteomes" id="UP000028545"/>
    </source>
</evidence>
<sequence length="2113" mass="240826">MPLPADFKLGFATASYQIEGAVAEDGRGPSIWDTFCHLEPTRTKGANGDVACDHYHRVEDDLDLVKKYGGDMYRFSISWSRVIPLGGRDDLVNEAGIAFYNRIIDGCLSRGLTPWVTLYHWDLPQALHDRYGGWLDVEESQKDFERYARLCYERFGDRVKHWITLNEPWIVAIFGYATGGNAPGRSSINPQSTEGDTATEPWIVGKALIMSHARAVAAYDKDFRASQKGQVGISLNGDYYEPWDSSDPKDIEAAERGMLFHIGWFANPIFLGQDYPQCMRDQLRDRLPTFSAQEMALLRSTACDFYGMNYYTGQFARHRTLPALDTDYLGNLHELQYNNAGEPVGIESGVHWLRSCPHLFRKHLARVYKLYGKPIVVTENGCPCPGEDKMTREESVNDDYRIKYFEDHLGAISKAITEDGAVVDGYFAWSLMDNLEWSDGYGNIPDQRTKTILDHIMRERDGQPSNCSPETEAMVKDFREISQRKARKKQDVAGAPRSEYAVDGMSDEDMDRVAIYMEGDKSSTGDDGPEGEHDSRENRTEFQKYKHHHYIRRWGLLEDSDGLDEEWFIPSPPVLPEDDPEYLCDMCRHIDFTALFTLRGLPGNDQPGSTSIILFGLAKVMADSLCSFCTMLRRKISEDKFLNSASPEDLEAFELKINVLDDGPDYPLRLEVEIPEVNNQTCRIILQKMEEGEATRQPLRGLFVSQNVVDISRLKSWLQLCDEQHGPQQESEHKKLDHFAPTLRVIDTVKGCVTEVTTPFEYACLSYVWGRGSQTQYTTATKEKLEVPGALTDDDSLDLPQTIKDAFRVTQELGLRYIWIDALCILQDDDMDKAKIISRMGTIYGSATLNIAACTNSDPTDGLPGIGPPRSRAQITEKLQGMTLGVAFHDSRKRHFEIEQSVWNSRAWTFQERLLPRRTVYFTDSQMCFQCPHGTFFEDTVPVLDPKYKPTPLNEQTRYDARAYDIWRRVLADPTQSKFPNKAFETESARVIMIGQDLEVEEEIPAPVYHYRPIPGDQFVNGRFLEGHTPWDMYKQAVNAYTQRRMTWQTDALNAFIGITDLIIQGTNTKFWYGMPEFAFAQSLLWQPLEPLKIRIHDGKPLFPSWTWVAWEGHVSYRGRGWHNAISYPPASVVQWYQKTSPECLIEDFKASGNRTPQEIEHFTARAHSAAFHLLSQNSADILHTDYEGRGWTVYFDEARNQHLFSHEAYPGIPFTYPIYLPDQEVADIPADDGSLYFEANVVPARFCDMATTEFVQAPIQDTFFQIGVNDESRSANYRPPWKRILYHQGYRAGFLSLNVSGVWLDLDGQEEYSLVAMSRDGLSHIAPPPINAPSPASFTLSIHAIMSDNHLEKLFPEEFNNSPLDICYAQWLMHCQKIVLDESSRPRKDGPGGDKEYLYPDFSVPEIVSAALDGCSFCTYLMDEEWIHRRSIVEQASSWHDDIGRIGNIAGSSRIIDLFAKGWICGNESTMPPSPANTLRRIIAEDEPQWLETLRLAVFLRDCEITFFGLWDTNTGHIAYRTRGGFSVFAEPGNAATRAISTKPIEKEASSDAKFTMVKSWLNECLHSNVRGKKIHEACPLPDSDYMPTRLVEIVPSDDGGCQLKLRDTQGHNIQRYAALSYCWGGDQLIKSTRQSIEQWRVEISWEELPQTLKDAALVCIKMSINFLWVDALCILQDDQDDKAREIADMPNVYRNSIFTIAASRAKSVHEGFLADRTATNFPDLVFTLAYQCRGIARRGSITLIKTQTEPEPLDRRGWTLQERLLSPRTLEFSTRQLRFICQHNPRGKTDGWRLKPESNKSRQDVLGDITLLQDGFGALEDMKHNTTEPEFLKAMNNWYQLVEVYSHRQLTFGIDRLPAISGLAERYGRVFGDQYCAGIWRSTFARALYWKALPPLRPRPRIWQGPSWSWTSIGGPVVVPEEKLDDMASYSEMQKDSDLKIRDLEKLDDFSDMEPQVVDYELQLSNATFPYGSLVEGSGRLTLRAKRLNAVLNFNQHTMFGKKVVTASSFAKNGSSLPFCILVWLDTLDENEEDRDEPVVLLELSSKFTDFLWASRGLVARNVGGDTYIRVGCYKRTEQRNEGEDLENWEQRAHHYLCWFNGAPTTIVDIV</sequence>
<evidence type="ECO:0000256" key="6">
    <source>
        <dbReference type="ARBA" id="ARBA00056775"/>
    </source>
</evidence>
<evidence type="ECO:0000256" key="1">
    <source>
        <dbReference type="ARBA" id="ARBA00000448"/>
    </source>
</evidence>
<dbReference type="SUPFAM" id="SSF51445">
    <property type="entry name" value="(Trans)glycosidases"/>
    <property type="match status" value="1"/>
</dbReference>
<evidence type="ECO:0000256" key="5">
    <source>
        <dbReference type="ARBA" id="ARBA00023295"/>
    </source>
</evidence>
<proteinExistence type="inferred from homology"/>
<dbReference type="EMBL" id="JOWA01000066">
    <property type="protein sequence ID" value="KEZ45832.1"/>
    <property type="molecule type" value="Genomic_DNA"/>
</dbReference>
<keyword evidence="10" id="KW-1185">Reference proteome</keyword>
<evidence type="ECO:0000256" key="4">
    <source>
        <dbReference type="ARBA" id="ARBA00022801"/>
    </source>
</evidence>
<accession>A0A084GES0</accession>
<dbReference type="KEGG" id="sapo:SAPIO_CDS1651"/>
<gene>
    <name evidence="9" type="ORF">SAPIO_CDS1651</name>
</gene>
<dbReference type="RefSeq" id="XP_016645631.1">
    <property type="nucleotide sequence ID" value="XM_016784874.1"/>
</dbReference>
<name>A0A084GES0_PSEDA</name>
<dbReference type="Pfam" id="PF06985">
    <property type="entry name" value="HET"/>
    <property type="match status" value="2"/>
</dbReference>
<evidence type="ECO:0000256" key="3">
    <source>
        <dbReference type="ARBA" id="ARBA00012744"/>
    </source>
</evidence>
<keyword evidence="5 9" id="KW-0326">Glycosidase</keyword>
<dbReference type="FunFam" id="3.20.20.80:FF:000011">
    <property type="entry name" value="Cytosolic beta-glucosidase"/>
    <property type="match status" value="1"/>
</dbReference>
<keyword evidence="4 9" id="KW-0378">Hydrolase</keyword>
<comment type="catalytic activity">
    <reaction evidence="1">
        <text>Hydrolysis of terminal, non-reducing beta-D-glucosyl residues with release of beta-D-glucose.</text>
        <dbReference type="EC" id="3.2.1.21"/>
    </reaction>
</comment>